<dbReference type="Gene3D" id="1.10.287.950">
    <property type="entry name" value="Methyl-accepting chemotaxis protein"/>
    <property type="match status" value="1"/>
</dbReference>
<accession>A0ABR2GRM9</accession>
<sequence length="554" mass="63487">MSIQTCFQLIDPEQQSSKNPIIANICVDNETISIDLNLFLSCSDFFTKSQKTGSDTIENPAESFPQLYYEAVRKLKVKGDNSQIFLDIIAGYETTFNSNSFFDIFKLAKYFCVPDLLSHLQKTCDMITDPTEIFSVLQKGQISKEEEEYFIKFLYCGHMRSKLSEKINDCFENDFFTSHFPINATFRILKSCKSIDSIPAKKLYELIIQSFEENFRLLPFLDFYRLDDSQKETLCSTFADFAKKVDDNNQSDAASPSSYLLVNKLKLSEMKINDLKWKVESLQIENDQLRRKVSKNQEKPPNKRNLHDASSTDDGKTNKRKRSTSSTDGGKFNQNSAKTSQSSNKRNLHDASSTDDGKINHRKRSMSSTDGGKTNQNSNRTSQSSTRRNLNDASSTDDGKINHRKRSTSSTDGGKTNEIEKLKEENDQLKKKNLDVCNDLQQLTSSVDKLKQQAESLRSENDQLKRRIDRKENRSASESKKIEKLREENDQLKEKNSKICNNLQQLTSCIDRLEQQIESLQAENKRLKNLKGEIQKFIERPNSKQLKSGKKSSS</sequence>
<organism evidence="2 3">
    <name type="scientific">Tritrichomonas musculus</name>
    <dbReference type="NCBI Taxonomy" id="1915356"/>
    <lineage>
        <taxon>Eukaryota</taxon>
        <taxon>Metamonada</taxon>
        <taxon>Parabasalia</taxon>
        <taxon>Tritrichomonadida</taxon>
        <taxon>Tritrichomonadidae</taxon>
        <taxon>Tritrichomonas</taxon>
    </lineage>
</organism>
<gene>
    <name evidence="2" type="ORF">M9Y10_039901</name>
</gene>
<evidence type="ECO:0008006" key="4">
    <source>
        <dbReference type="Google" id="ProtNLM"/>
    </source>
</evidence>
<dbReference type="EMBL" id="JAPFFF010000067">
    <property type="protein sequence ID" value="KAK8836268.1"/>
    <property type="molecule type" value="Genomic_DNA"/>
</dbReference>
<dbReference type="Proteomes" id="UP001470230">
    <property type="component" value="Unassembled WGS sequence"/>
</dbReference>
<evidence type="ECO:0000313" key="2">
    <source>
        <dbReference type="EMBL" id="KAK8836268.1"/>
    </source>
</evidence>
<feature type="region of interest" description="Disordered" evidence="1">
    <location>
        <begin position="290"/>
        <end position="420"/>
    </location>
</feature>
<keyword evidence="3" id="KW-1185">Reference proteome</keyword>
<feature type="compositionally biased region" description="Basic and acidic residues" evidence="1">
    <location>
        <begin position="290"/>
        <end position="307"/>
    </location>
</feature>
<proteinExistence type="predicted"/>
<reference evidence="2 3" key="1">
    <citation type="submission" date="2024-04" db="EMBL/GenBank/DDBJ databases">
        <title>Tritrichomonas musculus Genome.</title>
        <authorList>
            <person name="Alves-Ferreira E."/>
            <person name="Grigg M."/>
            <person name="Lorenzi H."/>
            <person name="Galac M."/>
        </authorList>
    </citation>
    <scope>NUCLEOTIDE SEQUENCE [LARGE SCALE GENOMIC DNA]</scope>
    <source>
        <strain evidence="2 3">EAF2021</strain>
    </source>
</reference>
<evidence type="ECO:0000256" key="1">
    <source>
        <dbReference type="SAM" id="MobiDB-lite"/>
    </source>
</evidence>
<feature type="region of interest" description="Disordered" evidence="1">
    <location>
        <begin position="451"/>
        <end position="480"/>
    </location>
</feature>
<protein>
    <recommendedName>
        <fullName evidence="4">BTB domain-containing protein</fullName>
    </recommendedName>
</protein>
<evidence type="ECO:0000313" key="3">
    <source>
        <dbReference type="Proteomes" id="UP001470230"/>
    </source>
</evidence>
<name>A0ABR2GRM9_9EUKA</name>
<feature type="compositionally biased region" description="Polar residues" evidence="1">
    <location>
        <begin position="324"/>
        <end position="345"/>
    </location>
</feature>
<comment type="caution">
    <text evidence="2">The sequence shown here is derived from an EMBL/GenBank/DDBJ whole genome shotgun (WGS) entry which is preliminary data.</text>
</comment>
<feature type="compositionally biased region" description="Low complexity" evidence="1">
    <location>
        <begin position="374"/>
        <end position="388"/>
    </location>
</feature>